<evidence type="ECO:0000313" key="2">
    <source>
        <dbReference type="Proteomes" id="UP000293162"/>
    </source>
</evidence>
<sequence>MNLPDFNLSTYTYLNMILMQQINNIREILKDALQKFGIHYEEITASSTDEGKTIVLGKKNSPALFEGFMEFITEQGFRYKFYFCPSRNRIKVDICFGF</sequence>
<name>A0A4Q5LWN6_9BACT</name>
<reference evidence="1 2" key="1">
    <citation type="submission" date="2019-02" db="EMBL/GenBank/DDBJ databases">
        <title>Bacterial novel species Emticicia sp. 17J42-9 isolated from soil.</title>
        <authorList>
            <person name="Jung H.-Y."/>
        </authorList>
    </citation>
    <scope>NUCLEOTIDE SEQUENCE [LARGE SCALE GENOMIC DNA]</scope>
    <source>
        <strain evidence="1 2">17J42-9</strain>
    </source>
</reference>
<keyword evidence="2" id="KW-1185">Reference proteome</keyword>
<dbReference type="RefSeq" id="WP_130022666.1">
    <property type="nucleotide sequence ID" value="NZ_SEWF01000029.1"/>
</dbReference>
<dbReference type="AlphaFoldDB" id="A0A4Q5LWN6"/>
<protein>
    <submittedName>
        <fullName evidence="1">Uncharacterized protein</fullName>
    </submittedName>
</protein>
<gene>
    <name evidence="1" type="ORF">EWM59_18090</name>
</gene>
<dbReference type="OrthoDB" id="9863650at2"/>
<comment type="caution">
    <text evidence="1">The sequence shown here is derived from an EMBL/GenBank/DDBJ whole genome shotgun (WGS) entry which is preliminary data.</text>
</comment>
<accession>A0A4Q5LWN6</accession>
<organism evidence="1 2">
    <name type="scientific">Emticicia agri</name>
    <dbReference type="NCBI Taxonomy" id="2492393"/>
    <lineage>
        <taxon>Bacteria</taxon>
        <taxon>Pseudomonadati</taxon>
        <taxon>Bacteroidota</taxon>
        <taxon>Cytophagia</taxon>
        <taxon>Cytophagales</taxon>
        <taxon>Leadbetterellaceae</taxon>
        <taxon>Emticicia</taxon>
    </lineage>
</organism>
<evidence type="ECO:0000313" key="1">
    <source>
        <dbReference type="EMBL" id="RYU94211.1"/>
    </source>
</evidence>
<dbReference type="EMBL" id="SEWF01000029">
    <property type="protein sequence ID" value="RYU94211.1"/>
    <property type="molecule type" value="Genomic_DNA"/>
</dbReference>
<proteinExistence type="predicted"/>
<dbReference type="Proteomes" id="UP000293162">
    <property type="component" value="Unassembled WGS sequence"/>
</dbReference>